<feature type="compositionally biased region" description="Basic and acidic residues" evidence="1">
    <location>
        <begin position="139"/>
        <end position="149"/>
    </location>
</feature>
<keyword evidence="3" id="KW-1185">Reference proteome</keyword>
<feature type="region of interest" description="Disordered" evidence="1">
    <location>
        <begin position="322"/>
        <end position="390"/>
    </location>
</feature>
<feature type="region of interest" description="Disordered" evidence="1">
    <location>
        <begin position="226"/>
        <end position="305"/>
    </location>
</feature>
<accession>A0AAD1UKX8</accession>
<dbReference type="AlphaFoldDB" id="A0AAD1UKX8"/>
<comment type="caution">
    <text evidence="2">The sequence shown here is derived from an EMBL/GenBank/DDBJ whole genome shotgun (WGS) entry which is preliminary data.</text>
</comment>
<feature type="compositionally biased region" description="Low complexity" evidence="1">
    <location>
        <begin position="290"/>
        <end position="301"/>
    </location>
</feature>
<gene>
    <name evidence="2" type="ORF">ECRASSUSDP1_LOCUS9988</name>
</gene>
<feature type="region of interest" description="Disordered" evidence="1">
    <location>
        <begin position="120"/>
        <end position="165"/>
    </location>
</feature>
<dbReference type="Proteomes" id="UP001295684">
    <property type="component" value="Unassembled WGS sequence"/>
</dbReference>
<feature type="compositionally biased region" description="Polar residues" evidence="1">
    <location>
        <begin position="150"/>
        <end position="165"/>
    </location>
</feature>
<feature type="compositionally biased region" description="Basic and acidic residues" evidence="1">
    <location>
        <begin position="377"/>
        <end position="390"/>
    </location>
</feature>
<feature type="compositionally biased region" description="Basic and acidic residues" evidence="1">
    <location>
        <begin position="322"/>
        <end position="359"/>
    </location>
</feature>
<evidence type="ECO:0000256" key="1">
    <source>
        <dbReference type="SAM" id="MobiDB-lite"/>
    </source>
</evidence>
<evidence type="ECO:0000313" key="2">
    <source>
        <dbReference type="EMBL" id="CAI2368692.1"/>
    </source>
</evidence>
<organism evidence="2 3">
    <name type="scientific">Euplotes crassus</name>
    <dbReference type="NCBI Taxonomy" id="5936"/>
    <lineage>
        <taxon>Eukaryota</taxon>
        <taxon>Sar</taxon>
        <taxon>Alveolata</taxon>
        <taxon>Ciliophora</taxon>
        <taxon>Intramacronucleata</taxon>
        <taxon>Spirotrichea</taxon>
        <taxon>Hypotrichia</taxon>
        <taxon>Euplotida</taxon>
        <taxon>Euplotidae</taxon>
        <taxon>Moneuplotes</taxon>
    </lineage>
</organism>
<evidence type="ECO:0000313" key="3">
    <source>
        <dbReference type="Proteomes" id="UP001295684"/>
    </source>
</evidence>
<name>A0AAD1UKX8_EUPCR</name>
<dbReference type="EMBL" id="CAMPGE010009830">
    <property type="protein sequence ID" value="CAI2368692.1"/>
    <property type="molecule type" value="Genomic_DNA"/>
</dbReference>
<protein>
    <submittedName>
        <fullName evidence="2">Uncharacterized protein</fullName>
    </submittedName>
</protein>
<proteinExistence type="predicted"/>
<feature type="compositionally biased region" description="Basic and acidic residues" evidence="1">
    <location>
        <begin position="226"/>
        <end position="244"/>
    </location>
</feature>
<sequence length="390" mass="45875">MDEYINSYKVQNSPLKEVNNTRRVPSERYGRLKQAGEGLINNSMQYPAYNKHNTSQEDKWRTDHSRLNSSYEFMVQVQKYNKLKNKLLVTKLQQQRNKRMNVLNKHRNIKNVLQSVSARNYQLKSKTEENKTRGSLKTGKGEKPLDRTNDVVNPQNAVPFVPTTQHYPYSFSQPMPEVHQNMIAPQDSMNNERMIEELMKKINEQRNKKPEDSQLLKRISSLEEENRNLERRSHKVQREMKALDQQKQSQAANPFGGYNPAQMGQNPYNMHPYGPGYPMSMPKRKKRRPSTSSSSSDSTNSIEEKEENLLKKKYYLRRLEAKLKARKEDKEIEERMRKEDLRKRESMDRIEEMKKKTEQDQNSLKNLAQAVINAPGKQEEKSEEPEAKNL</sequence>
<reference evidence="2" key="1">
    <citation type="submission" date="2023-07" db="EMBL/GenBank/DDBJ databases">
        <authorList>
            <consortium name="AG Swart"/>
            <person name="Singh M."/>
            <person name="Singh A."/>
            <person name="Seah K."/>
            <person name="Emmerich C."/>
        </authorList>
    </citation>
    <scope>NUCLEOTIDE SEQUENCE</scope>
    <source>
        <strain evidence="2">DP1</strain>
    </source>
</reference>